<dbReference type="GO" id="GO:0019632">
    <property type="term" value="P:shikimate metabolic process"/>
    <property type="evidence" value="ECO:0007669"/>
    <property type="project" value="TreeGrafter"/>
</dbReference>
<dbReference type="Gene3D" id="3.40.50.10860">
    <property type="entry name" value="Leucine Dehydrogenase, chain A, domain 1"/>
    <property type="match status" value="1"/>
</dbReference>
<dbReference type="InterPro" id="IPR036291">
    <property type="entry name" value="NAD(P)-bd_dom_sf"/>
</dbReference>
<dbReference type="STRING" id="587636.SAMN05216199_3410"/>
<dbReference type="InterPro" id="IPR022893">
    <property type="entry name" value="Shikimate_DH_fam"/>
</dbReference>
<evidence type="ECO:0000256" key="2">
    <source>
        <dbReference type="ARBA" id="ARBA00023141"/>
    </source>
</evidence>
<dbReference type="SUPFAM" id="SSF53223">
    <property type="entry name" value="Aminoacid dehydrogenase-like, N-terminal domain"/>
    <property type="match status" value="1"/>
</dbReference>
<dbReference type="InterPro" id="IPR041121">
    <property type="entry name" value="SDH_C"/>
</dbReference>
<comment type="pathway">
    <text evidence="1">Metabolic intermediate biosynthesis; chorismate biosynthesis; chorismate from D-erythrose 4-phosphate and phosphoenolpyruvate: step 4/7.</text>
</comment>
<dbReference type="Proteomes" id="UP000199019">
    <property type="component" value="Unassembled WGS sequence"/>
</dbReference>
<dbReference type="GO" id="GO:0004764">
    <property type="term" value="F:shikimate 3-dehydrogenase (NADP+) activity"/>
    <property type="evidence" value="ECO:0007669"/>
    <property type="project" value="InterPro"/>
</dbReference>
<sequence length="286" mass="29238">MLTEPVADEGVLNAAVLGSPIGHSLSPVLHRAAYDALGLTQWRYAAHEVDEEAFLPFVAGLDETWRGLSLTMPLKEVAFEVAADVSPMALATGAVNTLVRRATGEWDAHNTDVHGIVAALAGPAAAASVPTSATVLGSGATARSAVAALARLGVRQVRLAVRAEARPATLRTAADLGVEVEQVPLAHWAEATGAGDTPALVVSTLPTGAGSAAAEVLAGRRLHGTLLDVVYADWPTPLARAAAAAGLDVVSGLDMLVHQAGEQVRLMTGRDAPLEAMFAAAHEAVA</sequence>
<protein>
    <submittedName>
        <fullName evidence="5">Shikimate dehydrogenase</fullName>
    </submittedName>
</protein>
<evidence type="ECO:0000256" key="1">
    <source>
        <dbReference type="ARBA" id="ARBA00004871"/>
    </source>
</evidence>
<dbReference type="Pfam" id="PF08501">
    <property type="entry name" value="Shikimate_dh_N"/>
    <property type="match status" value="1"/>
</dbReference>
<dbReference type="SUPFAM" id="SSF51735">
    <property type="entry name" value="NAD(P)-binding Rossmann-fold domains"/>
    <property type="match status" value="1"/>
</dbReference>
<dbReference type="InterPro" id="IPR046346">
    <property type="entry name" value="Aminoacid_DH-like_N_sf"/>
</dbReference>
<dbReference type="GO" id="GO:0009073">
    <property type="term" value="P:aromatic amino acid family biosynthetic process"/>
    <property type="evidence" value="ECO:0007669"/>
    <property type="project" value="UniProtKB-KW"/>
</dbReference>
<evidence type="ECO:0000259" key="4">
    <source>
        <dbReference type="Pfam" id="PF18317"/>
    </source>
</evidence>
<dbReference type="AlphaFoldDB" id="A0A1H9X3S8"/>
<dbReference type="Gene3D" id="3.40.50.720">
    <property type="entry name" value="NAD(P)-binding Rossmann-like Domain"/>
    <property type="match status" value="1"/>
</dbReference>
<dbReference type="GO" id="GO:0009423">
    <property type="term" value="P:chorismate biosynthetic process"/>
    <property type="evidence" value="ECO:0007669"/>
    <property type="project" value="TreeGrafter"/>
</dbReference>
<organism evidence="5 6">
    <name type="scientific">Pedococcus cremeus</name>
    <dbReference type="NCBI Taxonomy" id="587636"/>
    <lineage>
        <taxon>Bacteria</taxon>
        <taxon>Bacillati</taxon>
        <taxon>Actinomycetota</taxon>
        <taxon>Actinomycetes</taxon>
        <taxon>Micrococcales</taxon>
        <taxon>Intrasporangiaceae</taxon>
        <taxon>Pedococcus</taxon>
    </lineage>
</organism>
<dbReference type="EMBL" id="FOHB01000006">
    <property type="protein sequence ID" value="SES40719.1"/>
    <property type="molecule type" value="Genomic_DNA"/>
</dbReference>
<keyword evidence="6" id="KW-1185">Reference proteome</keyword>
<accession>A0A1H9X3S8</accession>
<dbReference type="GO" id="GO:0050661">
    <property type="term" value="F:NADP binding"/>
    <property type="evidence" value="ECO:0007669"/>
    <property type="project" value="TreeGrafter"/>
</dbReference>
<reference evidence="6" key="1">
    <citation type="submission" date="2016-10" db="EMBL/GenBank/DDBJ databases">
        <authorList>
            <person name="Varghese N."/>
            <person name="Submissions S."/>
        </authorList>
    </citation>
    <scope>NUCLEOTIDE SEQUENCE [LARGE SCALE GENOMIC DNA]</scope>
    <source>
        <strain evidence="6">CGMCC 1.6963</strain>
    </source>
</reference>
<keyword evidence="2" id="KW-0057">Aromatic amino acid biosynthesis</keyword>
<dbReference type="NCBIfam" id="NF001311">
    <property type="entry name" value="PRK00258.1-3"/>
    <property type="match status" value="1"/>
</dbReference>
<dbReference type="InterPro" id="IPR013708">
    <property type="entry name" value="Shikimate_DH-bd_N"/>
</dbReference>
<feature type="domain" description="SDH C-terminal" evidence="4">
    <location>
        <begin position="252"/>
        <end position="277"/>
    </location>
</feature>
<dbReference type="PANTHER" id="PTHR21089:SF1">
    <property type="entry name" value="BIFUNCTIONAL 3-DEHYDROQUINATE DEHYDRATASE_SHIKIMATE DEHYDROGENASE, CHLOROPLASTIC"/>
    <property type="match status" value="1"/>
</dbReference>
<proteinExistence type="predicted"/>
<evidence type="ECO:0000259" key="3">
    <source>
        <dbReference type="Pfam" id="PF08501"/>
    </source>
</evidence>
<dbReference type="Pfam" id="PF18317">
    <property type="entry name" value="SDH_C"/>
    <property type="match status" value="1"/>
</dbReference>
<gene>
    <name evidence="5" type="ORF">SAMN05216199_3410</name>
</gene>
<dbReference type="PANTHER" id="PTHR21089">
    <property type="entry name" value="SHIKIMATE DEHYDROGENASE"/>
    <property type="match status" value="1"/>
</dbReference>
<feature type="domain" description="Shikimate dehydrogenase substrate binding N-terminal" evidence="3">
    <location>
        <begin position="16"/>
        <end position="98"/>
    </location>
</feature>
<dbReference type="GO" id="GO:0005829">
    <property type="term" value="C:cytosol"/>
    <property type="evidence" value="ECO:0007669"/>
    <property type="project" value="TreeGrafter"/>
</dbReference>
<evidence type="ECO:0000313" key="5">
    <source>
        <dbReference type="EMBL" id="SES40719.1"/>
    </source>
</evidence>
<name>A0A1H9X3S8_9MICO</name>
<evidence type="ECO:0000313" key="6">
    <source>
        <dbReference type="Proteomes" id="UP000199019"/>
    </source>
</evidence>
<keyword evidence="2" id="KW-0028">Amino-acid biosynthesis</keyword>
<dbReference type="RefSeq" id="WP_245735848.1">
    <property type="nucleotide sequence ID" value="NZ_FOHB01000006.1"/>
</dbReference>